<dbReference type="AlphaFoldDB" id="A0A9N9P194"/>
<proteinExistence type="predicted"/>
<feature type="non-terminal residue" evidence="2">
    <location>
        <position position="251"/>
    </location>
</feature>
<feature type="non-terminal residue" evidence="2">
    <location>
        <position position="1"/>
    </location>
</feature>
<organism evidence="2 3">
    <name type="scientific">Acaulospora morrowiae</name>
    <dbReference type="NCBI Taxonomy" id="94023"/>
    <lineage>
        <taxon>Eukaryota</taxon>
        <taxon>Fungi</taxon>
        <taxon>Fungi incertae sedis</taxon>
        <taxon>Mucoromycota</taxon>
        <taxon>Glomeromycotina</taxon>
        <taxon>Glomeromycetes</taxon>
        <taxon>Diversisporales</taxon>
        <taxon>Acaulosporaceae</taxon>
        <taxon>Acaulospora</taxon>
    </lineage>
</organism>
<sequence>YAKIEQNQLLWQKMNQRVIRAELYQGLADAMASDSQNLNYIGTQIILPASFVGSNRYMSQYYQDAMAIVRKYGKPSLFITITCNPHWPEILAELYDKQVPNDRPDIIVRIFNLKLKAILNDIIDKNILGKVVVFVLVIEFQKRGLPHAYLLIILTNEDNPQEPSDYDNIVSAEIPDPIHQSQLYETITRYMIHGPCGSLAPHAPCMQDGICSKNYPRHFANVTRDDANGYPLYRRRNNGRSIQLRGHILDN</sequence>
<dbReference type="OrthoDB" id="2287175at2759"/>
<dbReference type="PANTHER" id="PTHR45786">
    <property type="entry name" value="DNA BINDING PROTEIN-LIKE"/>
    <property type="match status" value="1"/>
</dbReference>
<reference evidence="2" key="1">
    <citation type="submission" date="2021-06" db="EMBL/GenBank/DDBJ databases">
        <authorList>
            <person name="Kallberg Y."/>
            <person name="Tangrot J."/>
            <person name="Rosling A."/>
        </authorList>
    </citation>
    <scope>NUCLEOTIDE SEQUENCE</scope>
    <source>
        <strain evidence="2">CL551</strain>
    </source>
</reference>
<name>A0A9N9P194_9GLOM</name>
<dbReference type="InterPro" id="IPR025476">
    <property type="entry name" value="Helitron_helicase-like"/>
</dbReference>
<protein>
    <submittedName>
        <fullName evidence="2">3651_t:CDS:1</fullName>
    </submittedName>
</protein>
<gene>
    <name evidence="2" type="ORF">AMORRO_LOCUS17273</name>
</gene>
<keyword evidence="3" id="KW-1185">Reference proteome</keyword>
<evidence type="ECO:0000313" key="2">
    <source>
        <dbReference type="EMBL" id="CAG8780456.1"/>
    </source>
</evidence>
<dbReference type="Pfam" id="PF14214">
    <property type="entry name" value="Helitron_like_N"/>
    <property type="match status" value="1"/>
</dbReference>
<evidence type="ECO:0000259" key="1">
    <source>
        <dbReference type="Pfam" id="PF14214"/>
    </source>
</evidence>
<dbReference type="EMBL" id="CAJVPV010052234">
    <property type="protein sequence ID" value="CAG8780456.1"/>
    <property type="molecule type" value="Genomic_DNA"/>
</dbReference>
<accession>A0A9N9P194</accession>
<evidence type="ECO:0000313" key="3">
    <source>
        <dbReference type="Proteomes" id="UP000789342"/>
    </source>
</evidence>
<feature type="domain" description="Helitron helicase-like" evidence="1">
    <location>
        <begin position="1"/>
        <end position="152"/>
    </location>
</feature>
<comment type="caution">
    <text evidence="2">The sequence shown here is derived from an EMBL/GenBank/DDBJ whole genome shotgun (WGS) entry which is preliminary data.</text>
</comment>
<dbReference type="PANTHER" id="PTHR45786:SF74">
    <property type="entry name" value="ATP-DEPENDENT DNA HELICASE"/>
    <property type="match status" value="1"/>
</dbReference>
<dbReference type="Proteomes" id="UP000789342">
    <property type="component" value="Unassembled WGS sequence"/>
</dbReference>